<dbReference type="InterPro" id="IPR012933">
    <property type="entry name" value="HicA_mRNA_interferase"/>
</dbReference>
<evidence type="ECO:0000256" key="7">
    <source>
        <dbReference type="ARBA" id="ARBA00023016"/>
    </source>
</evidence>
<protein>
    <recommendedName>
        <fullName evidence="9">YcfA family protein</fullName>
    </recommendedName>
</protein>
<keyword evidence="2" id="KW-1277">Toxin-antitoxin system</keyword>
<proteinExistence type="inferred from homology"/>
<dbReference type="Gene3D" id="3.30.920.30">
    <property type="entry name" value="Hypothetical protein"/>
    <property type="match status" value="1"/>
</dbReference>
<dbReference type="InterPro" id="IPR038570">
    <property type="entry name" value="HicA_sf"/>
</dbReference>
<dbReference type="Pfam" id="PF07927">
    <property type="entry name" value="HicA_toxin"/>
    <property type="match status" value="1"/>
</dbReference>
<evidence type="ECO:0000256" key="4">
    <source>
        <dbReference type="ARBA" id="ARBA00022759"/>
    </source>
</evidence>
<dbReference type="SUPFAM" id="SSF54786">
    <property type="entry name" value="YcfA/nrd intein domain"/>
    <property type="match status" value="1"/>
</dbReference>
<evidence type="ECO:0000313" key="8">
    <source>
        <dbReference type="EMBL" id="CUV66191.1"/>
    </source>
</evidence>
<evidence type="ECO:0000256" key="5">
    <source>
        <dbReference type="ARBA" id="ARBA00022801"/>
    </source>
</evidence>
<dbReference type="GO" id="GO:0016787">
    <property type="term" value="F:hydrolase activity"/>
    <property type="evidence" value="ECO:0007669"/>
    <property type="project" value="UniProtKB-KW"/>
</dbReference>
<evidence type="ECO:0000256" key="6">
    <source>
        <dbReference type="ARBA" id="ARBA00022884"/>
    </source>
</evidence>
<dbReference type="GO" id="GO:0004519">
    <property type="term" value="F:endonuclease activity"/>
    <property type="evidence" value="ECO:0007669"/>
    <property type="project" value="UniProtKB-KW"/>
</dbReference>
<dbReference type="AlphaFoldDB" id="A0A0S4XPH4"/>
<gene>
    <name evidence="8" type="ORF">BN3087_660021</name>
</gene>
<keyword evidence="4" id="KW-0255">Endonuclease</keyword>
<evidence type="ECO:0008006" key="9">
    <source>
        <dbReference type="Google" id="ProtNLM"/>
    </source>
</evidence>
<keyword evidence="7" id="KW-0346">Stress response</keyword>
<evidence type="ECO:0000256" key="1">
    <source>
        <dbReference type="ARBA" id="ARBA00006620"/>
    </source>
</evidence>
<keyword evidence="3" id="KW-0540">Nuclease</keyword>
<accession>A0A0S4XPH4</accession>
<name>A0A0S4XPH4_9BACT</name>
<evidence type="ECO:0000256" key="3">
    <source>
        <dbReference type="ARBA" id="ARBA00022722"/>
    </source>
</evidence>
<keyword evidence="5" id="KW-0378">Hydrolase</keyword>
<comment type="similarity">
    <text evidence="1">Belongs to the HicA mRNA interferase family.</text>
</comment>
<dbReference type="GO" id="GO:0003729">
    <property type="term" value="F:mRNA binding"/>
    <property type="evidence" value="ECO:0007669"/>
    <property type="project" value="InterPro"/>
</dbReference>
<reference evidence="8" key="1">
    <citation type="submission" date="2015-11" db="EMBL/GenBank/DDBJ databases">
        <authorList>
            <person name="Zhang Y."/>
            <person name="Guo Z."/>
        </authorList>
    </citation>
    <scope>NUCLEOTIDE SEQUENCE</scope>
    <source>
        <strain evidence="8">BN30871</strain>
    </source>
</reference>
<keyword evidence="6" id="KW-0694">RNA-binding</keyword>
<organism evidence="8">
    <name type="scientific">Sulfurovum sp. enrichment culture clone C5</name>
    <dbReference type="NCBI Taxonomy" id="497650"/>
    <lineage>
        <taxon>Bacteria</taxon>
        <taxon>Pseudomonadati</taxon>
        <taxon>Campylobacterota</taxon>
        <taxon>Epsilonproteobacteria</taxon>
        <taxon>Campylobacterales</taxon>
        <taxon>Sulfurovaceae</taxon>
        <taxon>Sulfurovum</taxon>
        <taxon>environmental samples</taxon>
    </lineage>
</organism>
<dbReference type="EMBL" id="FAXN01000069">
    <property type="protein sequence ID" value="CUV66191.1"/>
    <property type="molecule type" value="Genomic_DNA"/>
</dbReference>
<sequence>MSQKEKLLEAMKNNPKNISFNDIKKLLENNGYEAHNNGGSHFVFRKDGYGHIVIPHHKPIKAIYVKQVLEILESEQ</sequence>
<evidence type="ECO:0000256" key="2">
    <source>
        <dbReference type="ARBA" id="ARBA00022649"/>
    </source>
</evidence>